<name>A0A1H5S2Y3_9RHOB</name>
<feature type="binding site" evidence="6">
    <location>
        <begin position="234"/>
        <end position="238"/>
    </location>
    <ligand>
        <name>GTP</name>
        <dbReference type="ChEBI" id="CHEBI:37565"/>
    </ligand>
</feature>
<dbReference type="Gene3D" id="6.10.250.2860">
    <property type="match status" value="1"/>
</dbReference>
<comment type="similarity">
    <text evidence="5">Belongs to the TRAFAC class OBG-HflX-like GTPase superfamily. HflX GTPase family.</text>
</comment>
<dbReference type="CDD" id="cd01878">
    <property type="entry name" value="HflX"/>
    <property type="match status" value="1"/>
</dbReference>
<dbReference type="PIRSF" id="PIRSF006809">
    <property type="entry name" value="GTP-binding_hflX_prd"/>
    <property type="match status" value="1"/>
</dbReference>
<evidence type="ECO:0000256" key="2">
    <source>
        <dbReference type="ARBA" id="ARBA00022741"/>
    </source>
</evidence>
<comment type="function">
    <text evidence="5">GTPase that associates with the 50S ribosomal subunit and may have a role during protein synthesis or ribosome biogenesis.</text>
</comment>
<feature type="binding site" evidence="6">
    <location>
        <begin position="256"/>
        <end position="259"/>
    </location>
    <ligand>
        <name>GTP</name>
        <dbReference type="ChEBI" id="CHEBI:37565"/>
    </ligand>
</feature>
<accession>A0A1H5S2Y3</accession>
<dbReference type="InterPro" id="IPR025121">
    <property type="entry name" value="GTPase_HflX_N"/>
</dbReference>
<sequence length="423" mass="47739">MEHEAQRTRAWVLHPDIGTQKHRRDPERALEEAVALAAALPGLDVIGAEVVRLPKPHAGYLFGAGKIEELGDRFAEHRIELVLIDGPVTPVQQRNLEKRWKVKILDRTGLILEIFSDRARTREGVLQVEMAALSYQRTRLVRAWTHLERQRGGLGFVGGPGETQIEADRRAIDEQLVRLRRQLDKVVRTRELHRKARAKVPYPIVALVGYTNAGKSTLFNRLTGAEVMARDMLFATLDPTMRRVQLPDGPEVILSDTVGFISDLPTELVAAFRATLEEVLSADVIVHVRDIQHPETEEQARDVETILASLGVEEDRPRIEVWNKVDLLEPEARAAVMARAARDPSVFAISARTGEGVDALLQAIGELVQGARHETRLHLGFDEGKRRAWLYEQDVVQDETQVEDGFDLTVLWTPRQEARFRQL</sequence>
<dbReference type="PANTHER" id="PTHR10229:SF0">
    <property type="entry name" value="GTP-BINDING PROTEIN 6-RELATED"/>
    <property type="match status" value="1"/>
</dbReference>
<evidence type="ECO:0000259" key="8">
    <source>
        <dbReference type="PROSITE" id="PS51705"/>
    </source>
</evidence>
<feature type="binding site" evidence="7">
    <location>
        <position position="216"/>
    </location>
    <ligand>
        <name>Mg(2+)</name>
        <dbReference type="ChEBI" id="CHEBI:18420"/>
    </ligand>
</feature>
<evidence type="ECO:0000256" key="6">
    <source>
        <dbReference type="PIRSR" id="PIRSR006809-1"/>
    </source>
</evidence>
<evidence type="ECO:0000256" key="5">
    <source>
        <dbReference type="HAMAP-Rule" id="MF_00900"/>
    </source>
</evidence>
<dbReference type="RefSeq" id="WP_104006341.1">
    <property type="nucleotide sequence ID" value="NZ_FNVD01000001.1"/>
</dbReference>
<keyword evidence="10" id="KW-1185">Reference proteome</keyword>
<feature type="binding site" evidence="6">
    <location>
        <begin position="209"/>
        <end position="216"/>
    </location>
    <ligand>
        <name>GTP</name>
        <dbReference type="ChEBI" id="CHEBI:37565"/>
    </ligand>
</feature>
<dbReference type="InterPro" id="IPR006073">
    <property type="entry name" value="GTP-bd"/>
</dbReference>
<dbReference type="OrthoDB" id="9812272at2"/>
<dbReference type="InterPro" id="IPR030394">
    <property type="entry name" value="G_HFLX_dom"/>
</dbReference>
<dbReference type="PRINTS" id="PR00326">
    <property type="entry name" value="GTP1OBG"/>
</dbReference>
<comment type="subunit">
    <text evidence="5">Monomer. Associates with the 50S ribosomal subunit.</text>
</comment>
<feature type="binding site" evidence="7">
    <location>
        <position position="236"/>
    </location>
    <ligand>
        <name>Mg(2+)</name>
        <dbReference type="ChEBI" id="CHEBI:18420"/>
    </ligand>
</feature>
<gene>
    <name evidence="5" type="primary">hflX</name>
    <name evidence="9" type="ORF">SAMN05421751_101314</name>
</gene>
<dbReference type="Gene3D" id="3.40.50.11060">
    <property type="entry name" value="GTPase HflX, N-terminal domain"/>
    <property type="match status" value="1"/>
</dbReference>
<keyword evidence="3 7" id="KW-0460">Magnesium</keyword>
<proteinExistence type="inferred from homology"/>
<dbReference type="PROSITE" id="PS51705">
    <property type="entry name" value="G_HFLX"/>
    <property type="match status" value="1"/>
</dbReference>
<evidence type="ECO:0000313" key="9">
    <source>
        <dbReference type="EMBL" id="SEF44993.1"/>
    </source>
</evidence>
<dbReference type="GO" id="GO:0046872">
    <property type="term" value="F:metal ion binding"/>
    <property type="evidence" value="ECO:0007669"/>
    <property type="project" value="UniProtKB-KW"/>
</dbReference>
<dbReference type="PANTHER" id="PTHR10229">
    <property type="entry name" value="GTP-BINDING PROTEIN HFLX"/>
    <property type="match status" value="1"/>
</dbReference>
<evidence type="ECO:0000256" key="3">
    <source>
        <dbReference type="ARBA" id="ARBA00022842"/>
    </source>
</evidence>
<keyword evidence="2 5" id="KW-0547">Nucleotide-binding</keyword>
<dbReference type="NCBIfam" id="TIGR03156">
    <property type="entry name" value="GTP_HflX"/>
    <property type="match status" value="1"/>
</dbReference>
<evidence type="ECO:0000256" key="1">
    <source>
        <dbReference type="ARBA" id="ARBA00022723"/>
    </source>
</evidence>
<dbReference type="InterPro" id="IPR045498">
    <property type="entry name" value="HflX_C"/>
</dbReference>
<dbReference type="SUPFAM" id="SSF52540">
    <property type="entry name" value="P-loop containing nucleoside triphosphate hydrolases"/>
    <property type="match status" value="1"/>
</dbReference>
<keyword evidence="4 5" id="KW-0342">GTP-binding</keyword>
<evidence type="ECO:0000256" key="7">
    <source>
        <dbReference type="PIRSR" id="PIRSR006809-2"/>
    </source>
</evidence>
<dbReference type="InterPro" id="IPR032305">
    <property type="entry name" value="GTP-bd_M"/>
</dbReference>
<keyword evidence="1 7" id="KW-0479">Metal-binding</keyword>
<dbReference type="EMBL" id="FNVD01000001">
    <property type="protein sequence ID" value="SEF44993.1"/>
    <property type="molecule type" value="Genomic_DNA"/>
</dbReference>
<dbReference type="GO" id="GO:0003924">
    <property type="term" value="F:GTPase activity"/>
    <property type="evidence" value="ECO:0007669"/>
    <property type="project" value="UniProtKB-UniRule"/>
</dbReference>
<organism evidence="9 10">
    <name type="scientific">Jhaorihella thermophila</name>
    <dbReference type="NCBI Taxonomy" id="488547"/>
    <lineage>
        <taxon>Bacteria</taxon>
        <taxon>Pseudomonadati</taxon>
        <taxon>Pseudomonadota</taxon>
        <taxon>Alphaproteobacteria</taxon>
        <taxon>Rhodobacterales</taxon>
        <taxon>Paracoccaceae</taxon>
        <taxon>Jhaorihella</taxon>
    </lineage>
</organism>
<dbReference type="Pfam" id="PF16360">
    <property type="entry name" value="GTP-bdg_M"/>
    <property type="match status" value="1"/>
</dbReference>
<protein>
    <recommendedName>
        <fullName evidence="5">GTPase HflX</fullName>
    </recommendedName>
    <alternativeName>
        <fullName evidence="5">GTP-binding protein HflX</fullName>
    </alternativeName>
</protein>
<dbReference type="HAMAP" id="MF_00900">
    <property type="entry name" value="GTPase_HflX"/>
    <property type="match status" value="1"/>
</dbReference>
<dbReference type="Pfam" id="PF19275">
    <property type="entry name" value="HflX_C"/>
    <property type="match status" value="1"/>
</dbReference>
<evidence type="ECO:0000256" key="4">
    <source>
        <dbReference type="ARBA" id="ARBA00023134"/>
    </source>
</evidence>
<dbReference type="Pfam" id="PF01926">
    <property type="entry name" value="MMR_HSR1"/>
    <property type="match status" value="1"/>
</dbReference>
<dbReference type="GO" id="GO:0043022">
    <property type="term" value="F:ribosome binding"/>
    <property type="evidence" value="ECO:0007669"/>
    <property type="project" value="TreeGrafter"/>
</dbReference>
<dbReference type="InterPro" id="IPR042108">
    <property type="entry name" value="GTPase_HflX_N_sf"/>
</dbReference>
<dbReference type="GO" id="GO:0005525">
    <property type="term" value="F:GTP binding"/>
    <property type="evidence" value="ECO:0007669"/>
    <property type="project" value="UniProtKB-UniRule"/>
</dbReference>
<dbReference type="InterPro" id="IPR016496">
    <property type="entry name" value="GTPase_HflX"/>
</dbReference>
<comment type="subcellular location">
    <subcellularLocation>
        <location evidence="5">Cytoplasm</location>
    </subcellularLocation>
    <text evidence="5">May associate with membranes.</text>
</comment>
<comment type="cofactor">
    <cofactor evidence="7">
        <name>Mg(2+)</name>
        <dbReference type="ChEBI" id="CHEBI:18420"/>
    </cofactor>
</comment>
<feature type="binding site" evidence="6">
    <location>
        <begin position="350"/>
        <end position="352"/>
    </location>
    <ligand>
        <name>GTP</name>
        <dbReference type="ChEBI" id="CHEBI:37565"/>
    </ligand>
</feature>
<reference evidence="9 10" key="1">
    <citation type="submission" date="2016-10" db="EMBL/GenBank/DDBJ databases">
        <authorList>
            <person name="de Groot N.N."/>
        </authorList>
    </citation>
    <scope>NUCLEOTIDE SEQUENCE [LARGE SCALE GENOMIC DNA]</scope>
    <source>
        <strain evidence="9 10">DSM 23413</strain>
    </source>
</reference>
<dbReference type="GO" id="GO:0005737">
    <property type="term" value="C:cytoplasm"/>
    <property type="evidence" value="ECO:0007669"/>
    <property type="project" value="UniProtKB-SubCell"/>
</dbReference>
<evidence type="ECO:0000313" key="10">
    <source>
        <dbReference type="Proteomes" id="UP000236742"/>
    </source>
</evidence>
<feature type="domain" description="Hflx-type G" evidence="8">
    <location>
        <begin position="203"/>
        <end position="372"/>
    </location>
</feature>
<dbReference type="Gene3D" id="3.40.50.300">
    <property type="entry name" value="P-loop containing nucleotide triphosphate hydrolases"/>
    <property type="match status" value="1"/>
</dbReference>
<dbReference type="InterPro" id="IPR027417">
    <property type="entry name" value="P-loop_NTPase"/>
</dbReference>
<dbReference type="Proteomes" id="UP000236742">
    <property type="component" value="Unassembled WGS sequence"/>
</dbReference>
<dbReference type="Pfam" id="PF13167">
    <property type="entry name" value="GTP-bdg_N"/>
    <property type="match status" value="1"/>
</dbReference>
<keyword evidence="5" id="KW-0963">Cytoplasm</keyword>
<dbReference type="AlphaFoldDB" id="A0A1H5S2Y3"/>
<feature type="binding site" evidence="6">
    <location>
        <begin position="323"/>
        <end position="326"/>
    </location>
    <ligand>
        <name>GTP</name>
        <dbReference type="ChEBI" id="CHEBI:37565"/>
    </ligand>
</feature>